<proteinExistence type="predicted"/>
<protein>
    <recommendedName>
        <fullName evidence="4">SWEET sugar transporter</fullName>
    </recommendedName>
</protein>
<keyword evidence="1" id="KW-0732">Signal</keyword>
<name>A0A8T1UU33_9STRA</name>
<reference evidence="2" key="1">
    <citation type="submission" date="2021-01" db="EMBL/GenBank/DDBJ databases">
        <title>Phytophthora aleatoria, a newly-described species from Pinus radiata is distinct from Phytophthora cactorum isolates based on comparative genomics.</title>
        <authorList>
            <person name="Mcdougal R."/>
            <person name="Panda P."/>
            <person name="Williams N."/>
            <person name="Studholme D.J."/>
        </authorList>
    </citation>
    <scope>NUCLEOTIDE SEQUENCE</scope>
    <source>
        <strain evidence="2">NZFS 3830</strain>
    </source>
</reference>
<dbReference type="OrthoDB" id="90939at2759"/>
<sequence>MHMTAPVWSTLFLSAFAISWWTRVRGNKEVQALIIEWLTVFTIQTSLIGGYPFFNYGYLSLQPWPKSQAAFSLLLQVIKIAAKNAISRCMQAQSDMKPEVKIFNVKVFNALFVSFCM</sequence>
<evidence type="ECO:0000313" key="2">
    <source>
        <dbReference type="EMBL" id="KAG6970138.1"/>
    </source>
</evidence>
<evidence type="ECO:0008006" key="4">
    <source>
        <dbReference type="Google" id="ProtNLM"/>
    </source>
</evidence>
<comment type="caution">
    <text evidence="2">The sequence shown here is derived from an EMBL/GenBank/DDBJ whole genome shotgun (WGS) entry which is preliminary data.</text>
</comment>
<evidence type="ECO:0000313" key="3">
    <source>
        <dbReference type="Proteomes" id="UP000688947"/>
    </source>
</evidence>
<dbReference type="Proteomes" id="UP000688947">
    <property type="component" value="Unassembled WGS sequence"/>
</dbReference>
<dbReference type="VEuPathDB" id="FungiDB:PC110_g116"/>
<gene>
    <name evidence="2" type="ORF">JG687_00002793</name>
</gene>
<organism evidence="2 3">
    <name type="scientific">Phytophthora cactorum</name>
    <dbReference type="NCBI Taxonomy" id="29920"/>
    <lineage>
        <taxon>Eukaryota</taxon>
        <taxon>Sar</taxon>
        <taxon>Stramenopiles</taxon>
        <taxon>Oomycota</taxon>
        <taxon>Peronosporomycetes</taxon>
        <taxon>Peronosporales</taxon>
        <taxon>Peronosporaceae</taxon>
        <taxon>Phytophthora</taxon>
    </lineage>
</organism>
<feature type="chain" id="PRO_5035715585" description="SWEET sugar transporter" evidence="1">
    <location>
        <begin position="27"/>
        <end position="117"/>
    </location>
</feature>
<dbReference type="EMBL" id="JAENGZ010000080">
    <property type="protein sequence ID" value="KAG6970138.1"/>
    <property type="molecule type" value="Genomic_DNA"/>
</dbReference>
<evidence type="ECO:0000256" key="1">
    <source>
        <dbReference type="SAM" id="SignalP"/>
    </source>
</evidence>
<accession>A0A8T1UU33</accession>
<dbReference type="AlphaFoldDB" id="A0A8T1UU33"/>
<feature type="signal peptide" evidence="1">
    <location>
        <begin position="1"/>
        <end position="26"/>
    </location>
</feature>